<reference evidence="1 2" key="1">
    <citation type="submission" date="2018-07" db="EMBL/GenBank/DDBJ databases">
        <title>Draft genome sequence of Ancylomarina sp. M1P.</title>
        <authorList>
            <person name="Yadav S."/>
            <person name="Villanueva L."/>
            <person name="Damste J.S.S."/>
        </authorList>
    </citation>
    <scope>NUCLEOTIDE SEQUENCE [LARGE SCALE GENOMIC DNA]</scope>
    <source>
        <strain evidence="1 2">M1P</strain>
    </source>
</reference>
<comment type="caution">
    <text evidence="1">The sequence shown here is derived from an EMBL/GenBank/DDBJ whole genome shotgun (WGS) entry which is preliminary data.</text>
</comment>
<protein>
    <recommendedName>
        <fullName evidence="3">Outer membrane lipoprotein-sorting protein</fullName>
    </recommendedName>
</protein>
<name>A0A425Y5I0_9BACT</name>
<organism evidence="1 2">
    <name type="scientific">Ancylomarina euxinus</name>
    <dbReference type="NCBI Taxonomy" id="2283627"/>
    <lineage>
        <taxon>Bacteria</taxon>
        <taxon>Pseudomonadati</taxon>
        <taxon>Bacteroidota</taxon>
        <taxon>Bacteroidia</taxon>
        <taxon>Marinilabiliales</taxon>
        <taxon>Marinifilaceae</taxon>
        <taxon>Ancylomarina</taxon>
    </lineage>
</organism>
<dbReference type="OrthoDB" id="1117543at2"/>
<evidence type="ECO:0000313" key="2">
    <source>
        <dbReference type="Proteomes" id="UP000285794"/>
    </source>
</evidence>
<proteinExistence type="predicted"/>
<sequence>MLLIRLSFFLCILFPTVLFAQKNSNYISFSMDNQSYKKGLLSKAHADFFYDKEQGILVSSYSSPTEFIKVSNRKGEIKLYIPKTNTVTFTQDITLSSENELIYYFSSNQQQDLGLEREGFTMIDSRLDEKYLIFVWEAPQEMNAVKKVEVVYEGDNPIYAAYFNSEGDILKKIYYYDYFSTTYFQMPTKVTEISYTPEKDSIVQRTIYSNIKVSNTPSSSYFNFKVPDNAKVNKSDL</sequence>
<dbReference type="EMBL" id="QQWG01000003">
    <property type="protein sequence ID" value="RRG23763.1"/>
    <property type="molecule type" value="Genomic_DNA"/>
</dbReference>
<gene>
    <name evidence="1" type="ORF">DWB61_05115</name>
</gene>
<dbReference type="Gene3D" id="2.50.20.10">
    <property type="entry name" value="Lipoprotein localisation LolA/LolB/LppX"/>
    <property type="match status" value="1"/>
</dbReference>
<dbReference type="RefSeq" id="WP_125029809.1">
    <property type="nucleotide sequence ID" value="NZ_JAPXVP010000003.1"/>
</dbReference>
<keyword evidence="2" id="KW-1185">Reference proteome</keyword>
<dbReference type="AlphaFoldDB" id="A0A425Y5I0"/>
<accession>A0A425Y5I0</accession>
<evidence type="ECO:0008006" key="3">
    <source>
        <dbReference type="Google" id="ProtNLM"/>
    </source>
</evidence>
<evidence type="ECO:0000313" key="1">
    <source>
        <dbReference type="EMBL" id="RRG23763.1"/>
    </source>
</evidence>
<dbReference type="Proteomes" id="UP000285794">
    <property type="component" value="Unassembled WGS sequence"/>
</dbReference>